<evidence type="ECO:0000313" key="2">
    <source>
        <dbReference type="EMBL" id="DAD74494.1"/>
    </source>
</evidence>
<dbReference type="InterPro" id="IPR013324">
    <property type="entry name" value="RNA_pol_sigma_r3/r4-like"/>
</dbReference>
<organism evidence="2">
    <name type="scientific">Siphoviridae sp. ctPL34</name>
    <dbReference type="NCBI Taxonomy" id="2826322"/>
    <lineage>
        <taxon>Viruses</taxon>
        <taxon>Duplodnaviria</taxon>
        <taxon>Heunggongvirae</taxon>
        <taxon>Uroviricota</taxon>
        <taxon>Caudoviricetes</taxon>
    </lineage>
</organism>
<dbReference type="EMBL" id="BK014761">
    <property type="protein sequence ID" value="DAD74494.1"/>
    <property type="molecule type" value="Genomic_DNA"/>
</dbReference>
<accession>A0A8S5LWU9</accession>
<feature type="region of interest" description="Disordered" evidence="1">
    <location>
        <begin position="302"/>
        <end position="322"/>
    </location>
</feature>
<proteinExistence type="predicted"/>
<feature type="region of interest" description="Disordered" evidence="1">
    <location>
        <begin position="625"/>
        <end position="645"/>
    </location>
</feature>
<protein>
    <submittedName>
        <fullName evidence="2">RNA dependent RNA polymerase</fullName>
    </submittedName>
</protein>
<sequence>MLPDDILVHYGTPRHSGRYPWGSGKDPYQSAKSFFAERQRLRDQGLSDTEIARGWGMSTTEFRAIGMHLGEEKRAGDISRAVRMKQAGLPNTVIAEKMGINESSVRNLLSKDAREVKSNVNRTADILAEQAKKHKYIEYGAGVELNMGCSDATLRTAVEVLKQRGYVTNEVYIKQAGSDKFTTLKVLSPPGTKRSDLMANRDKIRTPGIAADLDGAFTTGIKKPSSISSKRIKVRYDEDGGTDMDGVIQIRRGVKDLSLGNSTYAQVRIAVDGTHYLKGMAMYSDDLPKGVDVVFNTNKKKGTPKLGPKDNTVLKPMKKDPDNPFGATIRKQLYFKGKNGERKLSAINIVNDEGTWDTWSQSLASQFLSKQSPVLAKKQLAKVRESKQKQYDDIMKLTNPSLRKKLLISLADDCDSASVHLKAKALPGQSSQVILPLPHMKKNEIYAPNYRDGEVVSLVRYPHGGTFEIPQLVVNNRNKKARRILGQVTDAVGIHPAVAERLSGADFDGDSVVVIPHRGKTRIKATKPLKGLEGFDPKRAYPKYDGMKVMSDTQTQMGKISNLITDMTIKGASEQELARAVRHSMVVIDAEKHQLNYKQSERDNGIAALKKKYQSGGASTLISRAGGEKRMPKRKARSAREGGGIDSKTGKRVWVETGESYIDSRGKKVLRTEKIPRMALTDDAYSLSSGTRMENLYAEHANSLKAMANKARKEAVSQPRVKKNPQAARRYSREVAELKAQINVARKAKPLERQAQVIANGVVDAKVRSNPDMSYKDRAKVTAMALKTARQRLGYDRNATRIRPTPLQYRAIQEGAVSQSMIDQILESADLDHLKSLAMPKQTQPLTRRQANRISIYRKNGSTVAEIADALGISPARVREYLSGTATVV</sequence>
<evidence type="ECO:0000256" key="1">
    <source>
        <dbReference type="SAM" id="MobiDB-lite"/>
    </source>
</evidence>
<dbReference type="SUPFAM" id="SSF88659">
    <property type="entry name" value="Sigma3 and sigma4 domains of RNA polymerase sigma factors"/>
    <property type="match status" value="1"/>
</dbReference>
<name>A0A8S5LWU9_9CAUD</name>
<reference evidence="2" key="1">
    <citation type="journal article" date="2021" name="Proc. Natl. Acad. Sci. U.S.A.">
        <title>A Catalog of Tens of Thousands of Viruses from Human Metagenomes Reveals Hidden Associations with Chronic Diseases.</title>
        <authorList>
            <person name="Tisza M.J."/>
            <person name="Buck C.B."/>
        </authorList>
    </citation>
    <scope>NUCLEOTIDE SEQUENCE</scope>
    <source>
        <strain evidence="2">CtPL34</strain>
    </source>
</reference>